<sequence length="70" mass="7959">MPKLSISEAAYLLGVSTDTLRRWEKEGKITSTRTEGGHRRYDLTDILKDKEDDGLYTSEGNNIAMVQRNL</sequence>
<dbReference type="GO" id="GO:0006355">
    <property type="term" value="P:regulation of DNA-templated transcription"/>
    <property type="evidence" value="ECO:0007669"/>
    <property type="project" value="InterPro"/>
</dbReference>
<dbReference type="AlphaFoldDB" id="A0A563VJL3"/>
<evidence type="ECO:0000313" key="2">
    <source>
        <dbReference type="EMBL" id="VEP11656.1"/>
    </source>
</evidence>
<dbReference type="PROSITE" id="PS50937">
    <property type="entry name" value="HTH_MERR_2"/>
    <property type="match status" value="1"/>
</dbReference>
<dbReference type="GO" id="GO:0003677">
    <property type="term" value="F:DNA binding"/>
    <property type="evidence" value="ECO:0007669"/>
    <property type="project" value="InterPro"/>
</dbReference>
<dbReference type="InterPro" id="IPR010093">
    <property type="entry name" value="SinI_DNA-bd"/>
</dbReference>
<dbReference type="Pfam" id="PF00376">
    <property type="entry name" value="MerR"/>
    <property type="match status" value="1"/>
</dbReference>
<reference evidence="2 3" key="1">
    <citation type="submission" date="2019-01" db="EMBL/GenBank/DDBJ databases">
        <authorList>
            <person name="Brito A."/>
        </authorList>
    </citation>
    <scope>NUCLEOTIDE SEQUENCE [LARGE SCALE GENOMIC DNA]</scope>
    <source>
        <strain evidence="2">1</strain>
    </source>
</reference>
<dbReference type="SMART" id="SM00422">
    <property type="entry name" value="HTH_MERR"/>
    <property type="match status" value="1"/>
</dbReference>
<dbReference type="SUPFAM" id="SSF46955">
    <property type="entry name" value="Putative DNA-binding domain"/>
    <property type="match status" value="1"/>
</dbReference>
<dbReference type="CDD" id="cd04762">
    <property type="entry name" value="HTH_MerR-trunc"/>
    <property type="match status" value="1"/>
</dbReference>
<dbReference type="Gene3D" id="1.10.1660.10">
    <property type="match status" value="1"/>
</dbReference>
<protein>
    <recommendedName>
        <fullName evidence="1">HTH merR-type domain-containing protein</fullName>
    </recommendedName>
</protein>
<gene>
    <name evidence="2" type="ORF">H1P_1120013</name>
</gene>
<feature type="domain" description="HTH merR-type" evidence="1">
    <location>
        <begin position="3"/>
        <end position="46"/>
    </location>
</feature>
<evidence type="ECO:0000313" key="3">
    <source>
        <dbReference type="Proteomes" id="UP000320055"/>
    </source>
</evidence>
<dbReference type="InterPro" id="IPR009061">
    <property type="entry name" value="DNA-bd_dom_put_sf"/>
</dbReference>
<proteinExistence type="predicted"/>
<accession>A0A563VJL3</accession>
<keyword evidence="3" id="KW-1185">Reference proteome</keyword>
<dbReference type="EMBL" id="CAACVJ010000016">
    <property type="protein sequence ID" value="VEP11656.1"/>
    <property type="molecule type" value="Genomic_DNA"/>
</dbReference>
<evidence type="ECO:0000259" key="1">
    <source>
        <dbReference type="PROSITE" id="PS50937"/>
    </source>
</evidence>
<name>A0A563VJL3_9CYAN</name>
<organism evidence="2 3">
    <name type="scientific">Hyella patelloides LEGE 07179</name>
    <dbReference type="NCBI Taxonomy" id="945734"/>
    <lineage>
        <taxon>Bacteria</taxon>
        <taxon>Bacillati</taxon>
        <taxon>Cyanobacteriota</taxon>
        <taxon>Cyanophyceae</taxon>
        <taxon>Pleurocapsales</taxon>
        <taxon>Hyellaceae</taxon>
        <taxon>Hyella</taxon>
    </lineage>
</organism>
<dbReference type="NCBIfam" id="TIGR01764">
    <property type="entry name" value="excise"/>
    <property type="match status" value="1"/>
</dbReference>
<dbReference type="Proteomes" id="UP000320055">
    <property type="component" value="Unassembled WGS sequence"/>
</dbReference>
<dbReference type="InterPro" id="IPR000551">
    <property type="entry name" value="MerR-type_HTH_dom"/>
</dbReference>